<sequence>MSYNYQDFVDIADDALEGTVTVRLQITCETPVEYSFYASTLGRQDICAHCGASGAQKDQDLCKKIQSCPSSLCRLIYGIITFNPMSKDLKRKRVECPSSSDEELDLVFNTPEKKFKTIIVKREKPEVKIIKDPFALRYMQKNEELRIENINLRSENKDLVSLSNTQSAKFKRIVQVSQMSVIKELKEENEFLENENNKAEIVKEKYLNVKKERLLLKRKLERALNKSENNKKFKNECSKLSVVKDSLLKECNSLRASVEKLKSLKTQYVEMCNEMKSNLKNKELECLELKNENSDMLDVLNDSIETIEEAKNTLDDTVSENNDLKVDNDYLTALLHDDDEMVIETWNEEKQTN</sequence>
<name>A0A8S3SLH0_MYTED</name>
<organism evidence="2 3">
    <name type="scientific">Mytilus edulis</name>
    <name type="common">Blue mussel</name>
    <dbReference type="NCBI Taxonomy" id="6550"/>
    <lineage>
        <taxon>Eukaryota</taxon>
        <taxon>Metazoa</taxon>
        <taxon>Spiralia</taxon>
        <taxon>Lophotrochozoa</taxon>
        <taxon>Mollusca</taxon>
        <taxon>Bivalvia</taxon>
        <taxon>Autobranchia</taxon>
        <taxon>Pteriomorphia</taxon>
        <taxon>Mytilida</taxon>
        <taxon>Mytiloidea</taxon>
        <taxon>Mytilidae</taxon>
        <taxon>Mytilinae</taxon>
        <taxon>Mytilus</taxon>
    </lineage>
</organism>
<dbReference type="AlphaFoldDB" id="A0A8S3SLH0"/>
<comment type="caution">
    <text evidence="2">The sequence shown here is derived from an EMBL/GenBank/DDBJ whole genome shotgun (WGS) entry which is preliminary data.</text>
</comment>
<keyword evidence="1" id="KW-0175">Coiled coil</keyword>
<dbReference type="Proteomes" id="UP000683360">
    <property type="component" value="Unassembled WGS sequence"/>
</dbReference>
<dbReference type="EMBL" id="CAJPWZ010001753">
    <property type="protein sequence ID" value="CAG2222545.1"/>
    <property type="molecule type" value="Genomic_DNA"/>
</dbReference>
<protein>
    <submittedName>
        <fullName evidence="2">Uncharacterized protein</fullName>
    </submittedName>
</protein>
<keyword evidence="3" id="KW-1185">Reference proteome</keyword>
<proteinExistence type="predicted"/>
<feature type="coiled-coil region" evidence="1">
    <location>
        <begin position="135"/>
        <end position="327"/>
    </location>
</feature>
<evidence type="ECO:0000256" key="1">
    <source>
        <dbReference type="SAM" id="Coils"/>
    </source>
</evidence>
<evidence type="ECO:0000313" key="2">
    <source>
        <dbReference type="EMBL" id="CAG2222545.1"/>
    </source>
</evidence>
<evidence type="ECO:0000313" key="3">
    <source>
        <dbReference type="Proteomes" id="UP000683360"/>
    </source>
</evidence>
<accession>A0A8S3SLH0</accession>
<reference evidence="2" key="1">
    <citation type="submission" date="2021-03" db="EMBL/GenBank/DDBJ databases">
        <authorList>
            <person name="Bekaert M."/>
        </authorList>
    </citation>
    <scope>NUCLEOTIDE SEQUENCE</scope>
</reference>
<dbReference type="OrthoDB" id="2376704at2759"/>
<gene>
    <name evidence="2" type="ORF">MEDL_35833</name>
</gene>